<reference evidence="2 3" key="1">
    <citation type="submission" date="2017-09" db="EMBL/GenBank/DDBJ databases">
        <authorList>
            <consortium name="International Durum Wheat Genome Sequencing Consortium (IDWGSC)"/>
            <person name="Milanesi L."/>
        </authorList>
    </citation>
    <scope>NUCLEOTIDE SEQUENCE [LARGE SCALE GENOMIC DNA]</scope>
    <source>
        <strain evidence="3">cv. Svevo</strain>
    </source>
</reference>
<evidence type="ECO:0000256" key="1">
    <source>
        <dbReference type="SAM" id="MobiDB-lite"/>
    </source>
</evidence>
<gene>
    <name evidence="2" type="ORF">TRITD_6Bv1G115050</name>
</gene>
<dbReference type="Proteomes" id="UP000324705">
    <property type="component" value="Chromosome 6B"/>
</dbReference>
<dbReference type="EMBL" id="LT934122">
    <property type="protein sequence ID" value="VAI57850.1"/>
    <property type="molecule type" value="Genomic_DNA"/>
</dbReference>
<protein>
    <submittedName>
        <fullName evidence="2">Uncharacterized protein</fullName>
    </submittedName>
</protein>
<dbReference type="InterPro" id="IPR035979">
    <property type="entry name" value="RBD_domain_sf"/>
</dbReference>
<feature type="compositionally biased region" description="Basic residues" evidence="1">
    <location>
        <begin position="30"/>
        <end position="41"/>
    </location>
</feature>
<accession>A0A9R1BAW5</accession>
<dbReference type="SUPFAM" id="SSF54928">
    <property type="entry name" value="RNA-binding domain, RBD"/>
    <property type="match status" value="1"/>
</dbReference>
<name>A0A9R1BAW5_TRITD</name>
<dbReference type="Gramene" id="TRITD6Bv1G115050.2">
    <property type="protein sequence ID" value="TRITD6Bv1G115050.2"/>
    <property type="gene ID" value="TRITD6Bv1G115050"/>
</dbReference>
<sequence>MQMAAATIDAPVAAAPHPHPHAHGPQVPHGHGHPHPHHHMPQPRWVVLPYPPPPPMVAAPPPPTPQYVKHFAPQASVTPPPPSTGSGGNGGDENRTIWVGDLQYWMDENYLHSCFGPSGEVRSSRARLSDPALSVPDLSNPVMFVLYQFAGLSILCCSRDSQLFLRLKIAW</sequence>
<evidence type="ECO:0000313" key="2">
    <source>
        <dbReference type="EMBL" id="VAI57850.1"/>
    </source>
</evidence>
<evidence type="ECO:0000313" key="3">
    <source>
        <dbReference type="Proteomes" id="UP000324705"/>
    </source>
</evidence>
<dbReference type="GO" id="GO:0003676">
    <property type="term" value="F:nucleic acid binding"/>
    <property type="evidence" value="ECO:0007669"/>
    <property type="project" value="InterPro"/>
</dbReference>
<keyword evidence="3" id="KW-1185">Reference proteome</keyword>
<proteinExistence type="predicted"/>
<dbReference type="AlphaFoldDB" id="A0A9R1BAW5"/>
<feature type="region of interest" description="Disordered" evidence="1">
    <location>
        <begin position="72"/>
        <end position="93"/>
    </location>
</feature>
<feature type="region of interest" description="Disordered" evidence="1">
    <location>
        <begin position="14"/>
        <end position="42"/>
    </location>
</feature>
<organism evidence="2 3">
    <name type="scientific">Triticum turgidum subsp. durum</name>
    <name type="common">Durum wheat</name>
    <name type="synonym">Triticum durum</name>
    <dbReference type="NCBI Taxonomy" id="4567"/>
    <lineage>
        <taxon>Eukaryota</taxon>
        <taxon>Viridiplantae</taxon>
        <taxon>Streptophyta</taxon>
        <taxon>Embryophyta</taxon>
        <taxon>Tracheophyta</taxon>
        <taxon>Spermatophyta</taxon>
        <taxon>Magnoliopsida</taxon>
        <taxon>Liliopsida</taxon>
        <taxon>Poales</taxon>
        <taxon>Poaceae</taxon>
        <taxon>BOP clade</taxon>
        <taxon>Pooideae</taxon>
        <taxon>Triticodae</taxon>
        <taxon>Triticeae</taxon>
        <taxon>Triticinae</taxon>
        <taxon>Triticum</taxon>
    </lineage>
</organism>